<evidence type="ECO:0000259" key="11">
    <source>
        <dbReference type="Pfam" id="PF02223"/>
    </source>
</evidence>
<dbReference type="RefSeq" id="WP_214791182.1">
    <property type="nucleotide sequence ID" value="NZ_JANIEL010000105.1"/>
</dbReference>
<dbReference type="EC" id="2.7.4.9" evidence="2 10"/>
<feature type="binding site" evidence="10">
    <location>
        <begin position="10"/>
        <end position="17"/>
    </location>
    <ligand>
        <name>ATP</name>
        <dbReference type="ChEBI" id="CHEBI:30616"/>
    </ligand>
</feature>
<evidence type="ECO:0000256" key="9">
    <source>
        <dbReference type="ARBA" id="ARBA00048743"/>
    </source>
</evidence>
<dbReference type="GO" id="GO:0004798">
    <property type="term" value="F:dTMP kinase activity"/>
    <property type="evidence" value="ECO:0007669"/>
    <property type="project" value="UniProtKB-EC"/>
</dbReference>
<protein>
    <recommendedName>
        <fullName evidence="3 10">Thymidylate kinase</fullName>
        <ecNumber evidence="2 10">2.7.4.9</ecNumber>
    </recommendedName>
    <alternativeName>
        <fullName evidence="10">dTMP kinase</fullName>
    </alternativeName>
</protein>
<evidence type="ECO:0000256" key="3">
    <source>
        <dbReference type="ARBA" id="ARBA00017144"/>
    </source>
</evidence>
<dbReference type="InterPro" id="IPR039430">
    <property type="entry name" value="Thymidylate_kin-like_dom"/>
</dbReference>
<dbReference type="SUPFAM" id="SSF52540">
    <property type="entry name" value="P-loop containing nucleoside triphosphate hydrolases"/>
    <property type="match status" value="1"/>
</dbReference>
<keyword evidence="6 10" id="KW-0547">Nucleotide-binding</keyword>
<evidence type="ECO:0000256" key="1">
    <source>
        <dbReference type="ARBA" id="ARBA00009776"/>
    </source>
</evidence>
<evidence type="ECO:0000313" key="12">
    <source>
        <dbReference type="EMBL" id="MFC7391297.1"/>
    </source>
</evidence>
<evidence type="ECO:0000313" key="13">
    <source>
        <dbReference type="Proteomes" id="UP001596439"/>
    </source>
</evidence>
<dbReference type="CDD" id="cd01672">
    <property type="entry name" value="TMPK"/>
    <property type="match status" value="1"/>
</dbReference>
<feature type="domain" description="Thymidylate kinase-like" evidence="11">
    <location>
        <begin position="8"/>
        <end position="197"/>
    </location>
</feature>
<accession>A0ABW2PRT1</accession>
<evidence type="ECO:0000256" key="5">
    <source>
        <dbReference type="ARBA" id="ARBA00022727"/>
    </source>
</evidence>
<comment type="catalytic activity">
    <reaction evidence="9 10">
        <text>dTMP + ATP = dTDP + ADP</text>
        <dbReference type="Rhea" id="RHEA:13517"/>
        <dbReference type="ChEBI" id="CHEBI:30616"/>
        <dbReference type="ChEBI" id="CHEBI:58369"/>
        <dbReference type="ChEBI" id="CHEBI:63528"/>
        <dbReference type="ChEBI" id="CHEBI:456216"/>
        <dbReference type="EC" id="2.7.4.9"/>
    </reaction>
</comment>
<dbReference type="HAMAP" id="MF_00165">
    <property type="entry name" value="Thymidylate_kinase"/>
    <property type="match status" value="1"/>
</dbReference>
<dbReference type="Proteomes" id="UP001596439">
    <property type="component" value="Unassembled WGS sequence"/>
</dbReference>
<keyword evidence="8 10" id="KW-0067">ATP-binding</keyword>
<dbReference type="InterPro" id="IPR027417">
    <property type="entry name" value="P-loop_NTPase"/>
</dbReference>
<dbReference type="NCBIfam" id="TIGR00041">
    <property type="entry name" value="DTMP_kinase"/>
    <property type="match status" value="1"/>
</dbReference>
<keyword evidence="5 10" id="KW-0545">Nucleotide biosynthesis</keyword>
<evidence type="ECO:0000256" key="8">
    <source>
        <dbReference type="ARBA" id="ARBA00022840"/>
    </source>
</evidence>
<evidence type="ECO:0000256" key="6">
    <source>
        <dbReference type="ARBA" id="ARBA00022741"/>
    </source>
</evidence>
<keyword evidence="4 10" id="KW-0808">Transferase</keyword>
<dbReference type="PANTHER" id="PTHR10344">
    <property type="entry name" value="THYMIDYLATE KINASE"/>
    <property type="match status" value="1"/>
</dbReference>
<dbReference type="InterPro" id="IPR018094">
    <property type="entry name" value="Thymidylate_kinase"/>
</dbReference>
<sequence>MSGMFITVEGPDGSGKSTQLQLLVESLTQKGYDIVVTREPGGTTVGNQIREVLLSPDHHEMTPRVEMMLYAASRAQNVEQVIRPALERGAIVLCDRFIDASIAYQGYGLQYDLDQIQSLNEWATNGLTPDLTFLFDLSPERASARMKDRGQLDRIESRDQAFHERVYEGFQTLLKQYPERIIRIDADQPIECIQDEVLDYTIERLQQGGVQR</sequence>
<comment type="similarity">
    <text evidence="1 10">Belongs to the thymidylate kinase family.</text>
</comment>
<dbReference type="PANTHER" id="PTHR10344:SF4">
    <property type="entry name" value="UMP-CMP KINASE 2, MITOCHONDRIAL"/>
    <property type="match status" value="1"/>
</dbReference>
<reference evidence="13" key="1">
    <citation type="journal article" date="2019" name="Int. J. Syst. Evol. Microbiol.">
        <title>The Global Catalogue of Microorganisms (GCM) 10K type strain sequencing project: providing services to taxonomists for standard genome sequencing and annotation.</title>
        <authorList>
            <consortium name="The Broad Institute Genomics Platform"/>
            <consortium name="The Broad Institute Genome Sequencing Center for Infectious Disease"/>
            <person name="Wu L."/>
            <person name="Ma J."/>
        </authorList>
    </citation>
    <scope>NUCLEOTIDE SEQUENCE [LARGE SCALE GENOMIC DNA]</scope>
    <source>
        <strain evidence="13">CCUG 55590</strain>
    </source>
</reference>
<name>A0ABW2PRT1_9BACL</name>
<proteinExistence type="inferred from homology"/>
<comment type="caution">
    <text evidence="12">The sequence shown here is derived from an EMBL/GenBank/DDBJ whole genome shotgun (WGS) entry which is preliminary data.</text>
</comment>
<evidence type="ECO:0000256" key="2">
    <source>
        <dbReference type="ARBA" id="ARBA00012980"/>
    </source>
</evidence>
<dbReference type="Gene3D" id="3.40.50.300">
    <property type="entry name" value="P-loop containing nucleotide triphosphate hydrolases"/>
    <property type="match status" value="1"/>
</dbReference>
<evidence type="ECO:0000256" key="4">
    <source>
        <dbReference type="ARBA" id="ARBA00022679"/>
    </source>
</evidence>
<organism evidence="12 13">
    <name type="scientific">Exiguobacterium aestuarii</name>
    <dbReference type="NCBI Taxonomy" id="273527"/>
    <lineage>
        <taxon>Bacteria</taxon>
        <taxon>Bacillati</taxon>
        <taxon>Bacillota</taxon>
        <taxon>Bacilli</taxon>
        <taxon>Bacillales</taxon>
        <taxon>Bacillales Family XII. Incertae Sedis</taxon>
        <taxon>Exiguobacterium</taxon>
    </lineage>
</organism>
<gene>
    <name evidence="10 12" type="primary">tmk</name>
    <name evidence="12" type="ORF">ACFQO8_14255</name>
</gene>
<keyword evidence="13" id="KW-1185">Reference proteome</keyword>
<keyword evidence="7 10" id="KW-0418">Kinase</keyword>
<dbReference type="Pfam" id="PF02223">
    <property type="entry name" value="Thymidylate_kin"/>
    <property type="match status" value="1"/>
</dbReference>
<comment type="function">
    <text evidence="10">Phosphorylation of dTMP to form dTDP in both de novo and salvage pathways of dTTP synthesis.</text>
</comment>
<evidence type="ECO:0000256" key="7">
    <source>
        <dbReference type="ARBA" id="ARBA00022777"/>
    </source>
</evidence>
<dbReference type="EMBL" id="JBHTCE010000006">
    <property type="protein sequence ID" value="MFC7391297.1"/>
    <property type="molecule type" value="Genomic_DNA"/>
</dbReference>
<evidence type="ECO:0000256" key="10">
    <source>
        <dbReference type="HAMAP-Rule" id="MF_00165"/>
    </source>
</evidence>